<dbReference type="InParanoid" id="A0A2T0GTA6"/>
<evidence type="ECO:0000259" key="3">
    <source>
        <dbReference type="PROSITE" id="PS50975"/>
    </source>
</evidence>
<accession>A0A2T0GTA6</accession>
<feature type="region of interest" description="Disordered" evidence="2">
    <location>
        <begin position="400"/>
        <end position="440"/>
    </location>
</feature>
<keyword evidence="1" id="KW-0547">Nucleotide-binding</keyword>
<evidence type="ECO:0000256" key="1">
    <source>
        <dbReference type="PROSITE-ProRule" id="PRU00409"/>
    </source>
</evidence>
<keyword evidence="4" id="KW-0436">Ligase</keyword>
<evidence type="ECO:0000313" key="5">
    <source>
        <dbReference type="Proteomes" id="UP000239352"/>
    </source>
</evidence>
<sequence length="440" mass="48938">MDTSSPALVFKLDDNPLHHGGLGVIRSLGRLGVPVHAVCESRFVPAAGSRYLRGYWRWRAATASAEEVLDGLSRIARHLGRPTVVIPTDDAGAILLAEHSERVPPELLFPGSPGGLPRRMAGKDSLSELCAQYGIPTPVTETVSTWSAARSFAAEVGWPLVVKLTTPWRARGRPRPPSTSVVNDLDRLRELFERAGQPLLLQEFLPDSGHERSARDWFFHGYRGVHTDEIVGCTGVKERSYPAGAGLTSCGRWANNPELARSAAALLHDTGYRGPVDMDWRRDPRDGCYKLLDCNPRLGAQFRLFSDESGLDLATVTYLDLTGQPLPRLEGTDRRFVVENYDPLVALADRGADGPPLRERLSPLWRAEERAWFARDDLLPFGLMCLRMGWRALTRRVPFPSRQRRGRPPRFRRARATPRGPVSSGQRVGQEEHRVEGVRG</sequence>
<dbReference type="GO" id="GO:0046872">
    <property type="term" value="F:metal ion binding"/>
    <property type="evidence" value="ECO:0007669"/>
    <property type="project" value="InterPro"/>
</dbReference>
<dbReference type="GO" id="GO:0016874">
    <property type="term" value="F:ligase activity"/>
    <property type="evidence" value="ECO:0007669"/>
    <property type="project" value="UniProtKB-KW"/>
</dbReference>
<reference evidence="4 5" key="1">
    <citation type="submission" date="2018-03" db="EMBL/GenBank/DDBJ databases">
        <title>Actinopolyspora mortivallis from Sahara, screening for active biomolecules.</title>
        <authorList>
            <person name="Selama O."/>
            <person name="Wellington E.M.H."/>
            <person name="Hacene H."/>
        </authorList>
    </citation>
    <scope>NUCLEOTIDE SEQUENCE [LARGE SCALE GENOMIC DNA]</scope>
    <source>
        <strain evidence="4 5">M5A</strain>
    </source>
</reference>
<gene>
    <name evidence="4" type="ORF">CEP50_16110</name>
</gene>
<keyword evidence="1" id="KW-0067">ATP-binding</keyword>
<dbReference type="Gene3D" id="3.30.1490.20">
    <property type="entry name" value="ATP-grasp fold, A domain"/>
    <property type="match status" value="1"/>
</dbReference>
<evidence type="ECO:0000256" key="2">
    <source>
        <dbReference type="SAM" id="MobiDB-lite"/>
    </source>
</evidence>
<dbReference type="PROSITE" id="PS50975">
    <property type="entry name" value="ATP_GRASP"/>
    <property type="match status" value="1"/>
</dbReference>
<proteinExistence type="predicted"/>
<dbReference type="GO" id="GO:0005524">
    <property type="term" value="F:ATP binding"/>
    <property type="evidence" value="ECO:0007669"/>
    <property type="project" value="UniProtKB-UniRule"/>
</dbReference>
<comment type="caution">
    <text evidence="4">The sequence shown here is derived from an EMBL/GenBank/DDBJ whole genome shotgun (WGS) entry which is preliminary data.</text>
</comment>
<feature type="domain" description="ATP-grasp" evidence="3">
    <location>
        <begin position="127"/>
        <end position="322"/>
    </location>
</feature>
<dbReference type="InterPro" id="IPR013815">
    <property type="entry name" value="ATP_grasp_subdomain_1"/>
</dbReference>
<protein>
    <submittedName>
        <fullName evidence="4">Carboxylate--amine ligase</fullName>
    </submittedName>
</protein>
<dbReference type="STRING" id="1050202.GCA_000384035_01934"/>
<name>A0A2T0GTA6_ACTMO</name>
<keyword evidence="5" id="KW-1185">Reference proteome</keyword>
<dbReference type="Gene3D" id="3.30.470.20">
    <property type="entry name" value="ATP-grasp fold, B domain"/>
    <property type="match status" value="1"/>
</dbReference>
<dbReference type="Proteomes" id="UP000239352">
    <property type="component" value="Unassembled WGS sequence"/>
</dbReference>
<dbReference type="InterPro" id="IPR011761">
    <property type="entry name" value="ATP-grasp"/>
</dbReference>
<dbReference type="EMBL" id="PVSR01000035">
    <property type="protein sequence ID" value="PRW62327.1"/>
    <property type="molecule type" value="Genomic_DNA"/>
</dbReference>
<organism evidence="4 5">
    <name type="scientific">Actinopolyspora mortivallis</name>
    <dbReference type="NCBI Taxonomy" id="33906"/>
    <lineage>
        <taxon>Bacteria</taxon>
        <taxon>Bacillati</taxon>
        <taxon>Actinomycetota</taxon>
        <taxon>Actinomycetes</taxon>
        <taxon>Actinopolysporales</taxon>
        <taxon>Actinopolysporaceae</taxon>
        <taxon>Actinopolyspora</taxon>
    </lineage>
</organism>
<dbReference type="SUPFAM" id="SSF56059">
    <property type="entry name" value="Glutathione synthetase ATP-binding domain-like"/>
    <property type="match status" value="1"/>
</dbReference>
<feature type="compositionally biased region" description="Basic and acidic residues" evidence="2">
    <location>
        <begin position="429"/>
        <end position="440"/>
    </location>
</feature>
<dbReference type="AlphaFoldDB" id="A0A2T0GTA6"/>
<feature type="compositionally biased region" description="Basic residues" evidence="2">
    <location>
        <begin position="402"/>
        <end position="416"/>
    </location>
</feature>
<evidence type="ECO:0000313" key="4">
    <source>
        <dbReference type="EMBL" id="PRW62327.1"/>
    </source>
</evidence>